<dbReference type="Gene3D" id="3.10.20.90">
    <property type="entry name" value="Phosphatidylinositol 3-kinase Catalytic Subunit, Chain A, domain 1"/>
    <property type="match status" value="1"/>
</dbReference>
<sequence length="126" mass="14094">MAFQVKVEYGGKRFATFLLENVSYDGLVSSIRKHCSSLAHLDADKIRLCHLDEDGDMVNVCQADLFAFSEMLRTAKESSSRERVKHQTFSKRTGARQDIILCSDAASIKGAELAKIWYRETNATGS</sequence>
<accession>A0ABN8SU18</accession>
<protein>
    <recommendedName>
        <fullName evidence="1">PB1 domain-containing protein</fullName>
    </recommendedName>
</protein>
<dbReference type="PROSITE" id="PS51745">
    <property type="entry name" value="PB1"/>
    <property type="match status" value="1"/>
</dbReference>
<dbReference type="EMBL" id="CALNXI010004089">
    <property type="protein sequence ID" value="CAH3195057.1"/>
    <property type="molecule type" value="Genomic_DNA"/>
</dbReference>
<dbReference type="Pfam" id="PF00564">
    <property type="entry name" value="PB1"/>
    <property type="match status" value="1"/>
</dbReference>
<dbReference type="InterPro" id="IPR053793">
    <property type="entry name" value="PB1-like"/>
</dbReference>
<name>A0ABN8SU18_9CNID</name>
<dbReference type="Proteomes" id="UP001159427">
    <property type="component" value="Unassembled WGS sequence"/>
</dbReference>
<evidence type="ECO:0000313" key="2">
    <source>
        <dbReference type="EMBL" id="CAH3195057.1"/>
    </source>
</evidence>
<dbReference type="CDD" id="cd05992">
    <property type="entry name" value="PB1"/>
    <property type="match status" value="1"/>
</dbReference>
<gene>
    <name evidence="2" type="ORF">PEVE_00029285</name>
</gene>
<dbReference type="InterPro" id="IPR000270">
    <property type="entry name" value="PB1_dom"/>
</dbReference>
<evidence type="ECO:0000313" key="3">
    <source>
        <dbReference type="Proteomes" id="UP001159427"/>
    </source>
</evidence>
<feature type="domain" description="PB1" evidence="1">
    <location>
        <begin position="2"/>
        <end position="87"/>
    </location>
</feature>
<evidence type="ECO:0000259" key="1">
    <source>
        <dbReference type="PROSITE" id="PS51745"/>
    </source>
</evidence>
<proteinExistence type="predicted"/>
<keyword evidence="3" id="KW-1185">Reference proteome</keyword>
<organism evidence="2 3">
    <name type="scientific">Porites evermanni</name>
    <dbReference type="NCBI Taxonomy" id="104178"/>
    <lineage>
        <taxon>Eukaryota</taxon>
        <taxon>Metazoa</taxon>
        <taxon>Cnidaria</taxon>
        <taxon>Anthozoa</taxon>
        <taxon>Hexacorallia</taxon>
        <taxon>Scleractinia</taxon>
        <taxon>Fungiina</taxon>
        <taxon>Poritidae</taxon>
        <taxon>Porites</taxon>
    </lineage>
</organism>
<dbReference type="SUPFAM" id="SSF54277">
    <property type="entry name" value="CAD &amp; PB1 domains"/>
    <property type="match status" value="1"/>
</dbReference>
<reference evidence="2 3" key="1">
    <citation type="submission" date="2022-05" db="EMBL/GenBank/DDBJ databases">
        <authorList>
            <consortium name="Genoscope - CEA"/>
            <person name="William W."/>
        </authorList>
    </citation>
    <scope>NUCLEOTIDE SEQUENCE [LARGE SCALE GENOMIC DNA]</scope>
</reference>
<comment type="caution">
    <text evidence="2">The sequence shown here is derived from an EMBL/GenBank/DDBJ whole genome shotgun (WGS) entry which is preliminary data.</text>
</comment>